<accession>A0ABU3VW22</accession>
<proteinExistence type="predicted"/>
<name>A0ABU3VW22_9GAMM</name>
<dbReference type="Pfam" id="PF00989">
    <property type="entry name" value="PAS"/>
    <property type="match status" value="2"/>
</dbReference>
<dbReference type="Proteomes" id="UP001269819">
    <property type="component" value="Unassembled WGS sequence"/>
</dbReference>
<evidence type="ECO:0000256" key="1">
    <source>
        <dbReference type="ARBA" id="ARBA00022777"/>
    </source>
</evidence>
<keyword evidence="1" id="KW-0418">Kinase</keyword>
<dbReference type="Pfam" id="PF08448">
    <property type="entry name" value="PAS_4"/>
    <property type="match status" value="1"/>
</dbReference>
<reference evidence="3 4" key="1">
    <citation type="submission" date="2023-10" db="EMBL/GenBank/DDBJ databases">
        <title>Characteristics and mechanism of a salt-tolerant marine origin heterotrophic nitrifying- aerobic denitrifying bacteria Marinobacter xestospongiae HN1.</title>
        <authorList>
            <person name="Qi R."/>
        </authorList>
    </citation>
    <scope>NUCLEOTIDE SEQUENCE [LARGE SCALE GENOMIC DNA]</scope>
    <source>
        <strain evidence="3 4">HN1</strain>
    </source>
</reference>
<keyword evidence="4" id="KW-1185">Reference proteome</keyword>
<comment type="caution">
    <text evidence="3">The sequence shown here is derived from an EMBL/GenBank/DDBJ whole genome shotgun (WGS) entry which is preliminary data.</text>
</comment>
<protein>
    <submittedName>
        <fullName evidence="3">PAS domain S-box protein</fullName>
    </submittedName>
</protein>
<evidence type="ECO:0000313" key="4">
    <source>
        <dbReference type="Proteomes" id="UP001269819"/>
    </source>
</evidence>
<dbReference type="InterPro" id="IPR013767">
    <property type="entry name" value="PAS_fold"/>
</dbReference>
<dbReference type="SMART" id="SM00091">
    <property type="entry name" value="PAS"/>
    <property type="match status" value="3"/>
</dbReference>
<feature type="domain" description="PAS" evidence="2">
    <location>
        <begin position="10"/>
        <end position="63"/>
    </location>
</feature>
<evidence type="ECO:0000313" key="3">
    <source>
        <dbReference type="EMBL" id="MDV2078479.1"/>
    </source>
</evidence>
<feature type="domain" description="PAS" evidence="2">
    <location>
        <begin position="266"/>
        <end position="313"/>
    </location>
</feature>
<gene>
    <name evidence="3" type="ORF">RYS15_07275</name>
</gene>
<dbReference type="Gene3D" id="3.30.450.20">
    <property type="entry name" value="PAS domain"/>
    <property type="match status" value="3"/>
</dbReference>
<sequence>MGREIQSLEADSLYDALMNAAADAIVVIDEHGIIRHFSDSAQDLFEYPADECLGQNVRMLMPEPYRSQHDGYLKCYQRSGEAKIIGIGRDVHGLKKSGRQFPMHLSVGEARVQGQRLFVGICHDLTTYRTTIAERVSIEKLQHALLDAAVDGIITINERGLITSFNPAAETLFQYRREDVIGENVKMLMPAHYAREHDDYIRRYLNTGQPGIIGIGRDVTGRRRDGSEFPMHLSVGESEQDGRQLFVGICHDLSNYQEVLLRMARAERRYKDIVQSQRQLICRVDARLRLTFTNAAFGKAVGRQQKDLIGTSLAQLTRTDAQTLQTHLAPLFTDPAHQETELTLTMGDQDPGTQVAWHFLSLPPSDDYGQELQGTGVLIKP</sequence>
<dbReference type="PANTHER" id="PTHR31600">
    <property type="entry name" value="TINY MACROCYSTS PROTEIN B-RELATED"/>
    <property type="match status" value="1"/>
</dbReference>
<evidence type="ECO:0000259" key="2">
    <source>
        <dbReference type="PROSITE" id="PS50112"/>
    </source>
</evidence>
<dbReference type="InterPro" id="IPR035965">
    <property type="entry name" value="PAS-like_dom_sf"/>
</dbReference>
<dbReference type="InterPro" id="IPR000014">
    <property type="entry name" value="PAS"/>
</dbReference>
<dbReference type="InterPro" id="IPR013656">
    <property type="entry name" value="PAS_4"/>
</dbReference>
<dbReference type="PROSITE" id="PS50112">
    <property type="entry name" value="PAS"/>
    <property type="match status" value="3"/>
</dbReference>
<dbReference type="EMBL" id="JAWIIJ010000004">
    <property type="protein sequence ID" value="MDV2078479.1"/>
    <property type="molecule type" value="Genomic_DNA"/>
</dbReference>
<feature type="domain" description="PAS" evidence="2">
    <location>
        <begin position="138"/>
        <end position="208"/>
    </location>
</feature>
<organism evidence="3 4">
    <name type="scientific">Marinobacter xestospongiae</name>
    <dbReference type="NCBI Taxonomy" id="994319"/>
    <lineage>
        <taxon>Bacteria</taxon>
        <taxon>Pseudomonadati</taxon>
        <taxon>Pseudomonadota</taxon>
        <taxon>Gammaproteobacteria</taxon>
        <taxon>Pseudomonadales</taxon>
        <taxon>Marinobacteraceae</taxon>
        <taxon>Marinobacter</taxon>
    </lineage>
</organism>
<keyword evidence="1" id="KW-0808">Transferase</keyword>
<dbReference type="RefSeq" id="WP_316973241.1">
    <property type="nucleotide sequence ID" value="NZ_JAWIIJ010000004.1"/>
</dbReference>
<dbReference type="PANTHER" id="PTHR31600:SF2">
    <property type="entry name" value="GAMETE ENRICHED GENE 10 PROTEIN-RELATED"/>
    <property type="match status" value="1"/>
</dbReference>
<dbReference type="CDD" id="cd00130">
    <property type="entry name" value="PAS"/>
    <property type="match status" value="3"/>
</dbReference>
<dbReference type="NCBIfam" id="TIGR00229">
    <property type="entry name" value="sensory_box"/>
    <property type="match status" value="2"/>
</dbReference>
<dbReference type="SUPFAM" id="SSF55785">
    <property type="entry name" value="PYP-like sensor domain (PAS domain)"/>
    <property type="match status" value="3"/>
</dbReference>
<dbReference type="InterPro" id="IPR052994">
    <property type="entry name" value="Tiny_macrocysts_regulators"/>
</dbReference>